<accession>A0A0D7BS67</accession>
<feature type="compositionally biased region" description="Basic and acidic residues" evidence="1">
    <location>
        <begin position="26"/>
        <end position="41"/>
    </location>
</feature>
<reference evidence="3 4" key="1">
    <citation type="journal article" date="2015" name="Fungal Genet. Biol.">
        <title>Evolution of novel wood decay mechanisms in Agaricales revealed by the genome sequences of Fistulina hepatica and Cylindrobasidium torrendii.</title>
        <authorList>
            <person name="Floudas D."/>
            <person name="Held B.W."/>
            <person name="Riley R."/>
            <person name="Nagy L.G."/>
            <person name="Koehler G."/>
            <person name="Ransdell A.S."/>
            <person name="Younus H."/>
            <person name="Chow J."/>
            <person name="Chiniquy J."/>
            <person name="Lipzen A."/>
            <person name="Tritt A."/>
            <person name="Sun H."/>
            <person name="Haridas S."/>
            <person name="LaButti K."/>
            <person name="Ohm R.A."/>
            <person name="Kues U."/>
            <person name="Blanchette R.A."/>
            <person name="Grigoriev I.V."/>
            <person name="Minto R.E."/>
            <person name="Hibbett D.S."/>
        </authorList>
    </citation>
    <scope>NUCLEOTIDE SEQUENCE [LARGE SCALE GENOMIC DNA]</scope>
    <source>
        <strain evidence="3 4">FP15055 ss-10</strain>
    </source>
</reference>
<name>A0A0D7BS67_9AGAR</name>
<feature type="transmembrane region" description="Helical" evidence="2">
    <location>
        <begin position="522"/>
        <end position="545"/>
    </location>
</feature>
<feature type="region of interest" description="Disordered" evidence="1">
    <location>
        <begin position="19"/>
        <end position="47"/>
    </location>
</feature>
<protein>
    <submittedName>
        <fullName evidence="3">Uncharacterized protein</fullName>
    </submittedName>
</protein>
<evidence type="ECO:0000313" key="4">
    <source>
        <dbReference type="Proteomes" id="UP000054007"/>
    </source>
</evidence>
<gene>
    <name evidence="3" type="ORF">CYLTODRAFT_440109</name>
</gene>
<dbReference type="Proteomes" id="UP000054007">
    <property type="component" value="Unassembled WGS sequence"/>
</dbReference>
<keyword evidence="4" id="KW-1185">Reference proteome</keyword>
<feature type="transmembrane region" description="Helical" evidence="2">
    <location>
        <begin position="167"/>
        <end position="191"/>
    </location>
</feature>
<dbReference type="OrthoDB" id="2970724at2759"/>
<sequence>MSAHMRRDTGDSESYALMDQGSMKSGKGEDTFLEHSAESRRSTSTPGALRDSVVLGWDWALVVLLLHSLVDFCWGVALLVFSLGVVPISWWLSQKGRAHIAETNTLVTLVSTLSTTHLKLTLDATLLQIARLRAATGFTLGEWQWMQDTRMWAVWPEFGRHRRLRTWLYHGGWLVFWLGVQLHSASITAIMQPVPYFVKSPHPNGVPCPVDTSSVSFDASPYLSSDAQETMDFASRSVGASLASQYFRFTANDSLVAPGRVYVKDSIGYGVSGHYWQFENNGLTTPGVEFITDCDTTGTRHEALWKSVFPDRAVPTINQSQNGTNHFVAQSLAVNETDTMREVRNRNLSDNAPAYLVDASMYALVTATGSGVLFLSTVVSAGRYEWVCAWKTEPRSVTVHLINWVARAENVTDALQMPATIGRAVQQTLTGISVAVDMGATFNPYVNPAWVSSLMDNGDMLHFGDGSLPYSDNAFMGSLLADGVKSGLTAFYQLYDSSAQWDCHDDAHVKAMHWKFGNSNGLGWIAIIWTVVAGFCGLAAAWMLFKRPRIGGVEPLKITDTFAMGRHAVVEREAQVTLVVRNGVVQPRY</sequence>
<feature type="transmembrane region" description="Helical" evidence="2">
    <location>
        <begin position="59"/>
        <end position="92"/>
    </location>
</feature>
<dbReference type="AlphaFoldDB" id="A0A0D7BS67"/>
<keyword evidence="2" id="KW-0812">Transmembrane</keyword>
<keyword evidence="2" id="KW-1133">Transmembrane helix</keyword>
<keyword evidence="2" id="KW-0472">Membrane</keyword>
<evidence type="ECO:0000256" key="2">
    <source>
        <dbReference type="SAM" id="Phobius"/>
    </source>
</evidence>
<organism evidence="3 4">
    <name type="scientific">Cylindrobasidium torrendii FP15055 ss-10</name>
    <dbReference type="NCBI Taxonomy" id="1314674"/>
    <lineage>
        <taxon>Eukaryota</taxon>
        <taxon>Fungi</taxon>
        <taxon>Dikarya</taxon>
        <taxon>Basidiomycota</taxon>
        <taxon>Agaricomycotina</taxon>
        <taxon>Agaricomycetes</taxon>
        <taxon>Agaricomycetidae</taxon>
        <taxon>Agaricales</taxon>
        <taxon>Marasmiineae</taxon>
        <taxon>Physalacriaceae</taxon>
        <taxon>Cylindrobasidium</taxon>
    </lineage>
</organism>
<evidence type="ECO:0000313" key="3">
    <source>
        <dbReference type="EMBL" id="KIY73019.1"/>
    </source>
</evidence>
<proteinExistence type="predicted"/>
<evidence type="ECO:0000256" key="1">
    <source>
        <dbReference type="SAM" id="MobiDB-lite"/>
    </source>
</evidence>
<dbReference type="EMBL" id="KN880438">
    <property type="protein sequence ID" value="KIY73019.1"/>
    <property type="molecule type" value="Genomic_DNA"/>
</dbReference>